<feature type="non-terminal residue" evidence="1">
    <location>
        <position position="1"/>
    </location>
</feature>
<dbReference type="InterPro" id="IPR043502">
    <property type="entry name" value="DNA/RNA_pol_sf"/>
</dbReference>
<accession>A0A6G0Y7I6</accession>
<dbReference type="Proteomes" id="UP000478052">
    <property type="component" value="Unassembled WGS sequence"/>
</dbReference>
<dbReference type="EMBL" id="VUJU01005709">
    <property type="protein sequence ID" value="KAF0750462.1"/>
    <property type="molecule type" value="Genomic_DNA"/>
</dbReference>
<comment type="caution">
    <text evidence="1">The sequence shown here is derived from an EMBL/GenBank/DDBJ whole genome shotgun (WGS) entry which is preliminary data.</text>
</comment>
<dbReference type="AlphaFoldDB" id="A0A6G0Y7I6"/>
<evidence type="ECO:0000313" key="1">
    <source>
        <dbReference type="EMBL" id="KAF0750462.1"/>
    </source>
</evidence>
<sequence length="80" mass="9488">IRKITIVIVIVEKNQPGCFKDELKSEILLEFITLRPKLYAYKTNKDEVKKAKGVKKYVINNHIKFDKYLNKLNAYIYNII</sequence>
<evidence type="ECO:0000313" key="2">
    <source>
        <dbReference type="Proteomes" id="UP000478052"/>
    </source>
</evidence>
<dbReference type="SUPFAM" id="SSF56672">
    <property type="entry name" value="DNA/RNA polymerases"/>
    <property type="match status" value="1"/>
</dbReference>
<dbReference type="GO" id="GO:0071897">
    <property type="term" value="P:DNA biosynthetic process"/>
    <property type="evidence" value="ECO:0007669"/>
    <property type="project" value="UniProtKB-ARBA"/>
</dbReference>
<name>A0A6G0Y7I6_APHCR</name>
<organism evidence="1 2">
    <name type="scientific">Aphis craccivora</name>
    <name type="common">Cowpea aphid</name>
    <dbReference type="NCBI Taxonomy" id="307492"/>
    <lineage>
        <taxon>Eukaryota</taxon>
        <taxon>Metazoa</taxon>
        <taxon>Ecdysozoa</taxon>
        <taxon>Arthropoda</taxon>
        <taxon>Hexapoda</taxon>
        <taxon>Insecta</taxon>
        <taxon>Pterygota</taxon>
        <taxon>Neoptera</taxon>
        <taxon>Paraneoptera</taxon>
        <taxon>Hemiptera</taxon>
        <taxon>Sternorrhyncha</taxon>
        <taxon>Aphidomorpha</taxon>
        <taxon>Aphidoidea</taxon>
        <taxon>Aphididae</taxon>
        <taxon>Aphidini</taxon>
        <taxon>Aphis</taxon>
        <taxon>Aphis</taxon>
    </lineage>
</organism>
<proteinExistence type="predicted"/>
<reference evidence="1 2" key="1">
    <citation type="submission" date="2019-08" db="EMBL/GenBank/DDBJ databases">
        <title>Whole genome of Aphis craccivora.</title>
        <authorList>
            <person name="Voronova N.V."/>
            <person name="Shulinski R.S."/>
            <person name="Bandarenka Y.V."/>
            <person name="Zhorov D.G."/>
            <person name="Warner D."/>
        </authorList>
    </citation>
    <scope>NUCLEOTIDE SEQUENCE [LARGE SCALE GENOMIC DNA]</scope>
    <source>
        <strain evidence="1">180601</strain>
        <tissue evidence="1">Whole Body</tissue>
    </source>
</reference>
<keyword evidence="2" id="KW-1185">Reference proteome</keyword>
<gene>
    <name evidence="1" type="ORF">FWK35_00013718</name>
</gene>
<protein>
    <submittedName>
        <fullName evidence="1">Uncharacterized protein</fullName>
    </submittedName>
</protein>